<keyword evidence="1" id="KW-0812">Transmembrane</keyword>
<name>A0A5J4URQ6_9EUKA</name>
<gene>
    <name evidence="2" type="ORF">EZS28_031742</name>
</gene>
<organism evidence="2 3">
    <name type="scientific">Streblomastix strix</name>
    <dbReference type="NCBI Taxonomy" id="222440"/>
    <lineage>
        <taxon>Eukaryota</taxon>
        <taxon>Metamonada</taxon>
        <taxon>Preaxostyla</taxon>
        <taxon>Oxymonadida</taxon>
        <taxon>Streblomastigidae</taxon>
        <taxon>Streblomastix</taxon>
    </lineage>
</organism>
<evidence type="ECO:0000313" key="2">
    <source>
        <dbReference type="EMBL" id="KAA6372732.1"/>
    </source>
</evidence>
<sequence>MDTIDNVGQYSIHSATPTIQGQQSLHIKIALIIFIILFATGRSRMQDKEIIIDSEIGVGSYYSKPVLFGYCCCIKTQYREFNLKDIVDQQPVALQETVARSRVCDTTRRRTYMQMQTYRVQFEFIDDEKF</sequence>
<protein>
    <submittedName>
        <fullName evidence="2">Uncharacterized protein</fullName>
    </submittedName>
</protein>
<dbReference type="Proteomes" id="UP000324800">
    <property type="component" value="Unassembled WGS sequence"/>
</dbReference>
<accession>A0A5J4URQ6</accession>
<keyword evidence="1" id="KW-0472">Membrane</keyword>
<evidence type="ECO:0000313" key="3">
    <source>
        <dbReference type="Proteomes" id="UP000324800"/>
    </source>
</evidence>
<feature type="transmembrane region" description="Helical" evidence="1">
    <location>
        <begin position="25"/>
        <end position="41"/>
    </location>
</feature>
<reference evidence="2 3" key="1">
    <citation type="submission" date="2019-03" db="EMBL/GenBank/DDBJ databases">
        <title>Single cell metagenomics reveals metabolic interactions within the superorganism composed of flagellate Streblomastix strix and complex community of Bacteroidetes bacteria on its surface.</title>
        <authorList>
            <person name="Treitli S.C."/>
            <person name="Kolisko M."/>
            <person name="Husnik F."/>
            <person name="Keeling P."/>
            <person name="Hampl V."/>
        </authorList>
    </citation>
    <scope>NUCLEOTIDE SEQUENCE [LARGE SCALE GENOMIC DNA]</scope>
    <source>
        <strain evidence="2">ST1C</strain>
    </source>
</reference>
<comment type="caution">
    <text evidence="2">The sequence shown here is derived from an EMBL/GenBank/DDBJ whole genome shotgun (WGS) entry which is preliminary data.</text>
</comment>
<proteinExistence type="predicted"/>
<evidence type="ECO:0000256" key="1">
    <source>
        <dbReference type="SAM" id="Phobius"/>
    </source>
</evidence>
<dbReference type="EMBL" id="SNRW01013341">
    <property type="protein sequence ID" value="KAA6372732.1"/>
    <property type="molecule type" value="Genomic_DNA"/>
</dbReference>
<dbReference type="AlphaFoldDB" id="A0A5J4URQ6"/>
<keyword evidence="1" id="KW-1133">Transmembrane helix</keyword>